<keyword evidence="3" id="KW-1185">Reference proteome</keyword>
<dbReference type="Proteomes" id="UP001296993">
    <property type="component" value="Unassembled WGS sequence"/>
</dbReference>
<accession>A0ABS4XIE2</accession>
<feature type="compositionally biased region" description="Basic and acidic residues" evidence="1">
    <location>
        <begin position="18"/>
        <end position="32"/>
    </location>
</feature>
<dbReference type="RefSeq" id="WP_210001116.1">
    <property type="nucleotide sequence ID" value="NZ_BAAAJY010000017.1"/>
</dbReference>
<evidence type="ECO:0000256" key="1">
    <source>
        <dbReference type="SAM" id="MobiDB-lite"/>
    </source>
</evidence>
<evidence type="ECO:0000313" key="3">
    <source>
        <dbReference type="Proteomes" id="UP001296993"/>
    </source>
</evidence>
<organism evidence="2 3">
    <name type="scientific">Paeniglutamicibacter kerguelensis</name>
    <dbReference type="NCBI Taxonomy" id="254788"/>
    <lineage>
        <taxon>Bacteria</taxon>
        <taxon>Bacillati</taxon>
        <taxon>Actinomycetota</taxon>
        <taxon>Actinomycetes</taxon>
        <taxon>Micrococcales</taxon>
        <taxon>Micrococcaceae</taxon>
        <taxon>Paeniglutamicibacter</taxon>
    </lineage>
</organism>
<sequence length="112" mass="12619">MGRLQKGPDLAVAGWSTRNEKRKPAEGGRHGSDAFEHGFLGLRQDHIEQLLAGSVKGNCVVDGLARIESGQDLDEFFARRFLRTFRKELGCRMKWRWLVLRSMARHPSCGGP</sequence>
<name>A0ABS4XIE2_9MICC</name>
<evidence type="ECO:0000313" key="2">
    <source>
        <dbReference type="EMBL" id="MBP2388237.1"/>
    </source>
</evidence>
<gene>
    <name evidence="2" type="ORF">JOF47_003748</name>
</gene>
<dbReference type="EMBL" id="JAGIOF010000001">
    <property type="protein sequence ID" value="MBP2388237.1"/>
    <property type="molecule type" value="Genomic_DNA"/>
</dbReference>
<reference evidence="2 3" key="1">
    <citation type="submission" date="2021-03" db="EMBL/GenBank/DDBJ databases">
        <title>Sequencing the genomes of 1000 actinobacteria strains.</title>
        <authorList>
            <person name="Klenk H.-P."/>
        </authorList>
    </citation>
    <scope>NUCLEOTIDE SEQUENCE [LARGE SCALE GENOMIC DNA]</scope>
    <source>
        <strain evidence="2 3">DSM 15797</strain>
    </source>
</reference>
<proteinExistence type="predicted"/>
<comment type="caution">
    <text evidence="2">The sequence shown here is derived from an EMBL/GenBank/DDBJ whole genome shotgun (WGS) entry which is preliminary data.</text>
</comment>
<protein>
    <submittedName>
        <fullName evidence="2">Uncharacterized protein</fullName>
    </submittedName>
</protein>
<feature type="region of interest" description="Disordered" evidence="1">
    <location>
        <begin position="1"/>
        <end position="32"/>
    </location>
</feature>